<reference evidence="1 2" key="1">
    <citation type="submission" date="2023-03" db="EMBL/GenBank/DDBJ databases">
        <title>Isolation and description of six Streptomyces strains from soil environments, able to metabolize different microbial glucans.</title>
        <authorList>
            <person name="Widen T."/>
            <person name="Larsbrink J."/>
        </authorList>
    </citation>
    <scope>NUCLEOTIDE SEQUENCE [LARGE SCALE GENOMIC DNA]</scope>
    <source>
        <strain evidence="1 2">Alt2</strain>
    </source>
</reference>
<proteinExistence type="predicted"/>
<dbReference type="RefSeq" id="WP_306085036.1">
    <property type="nucleotide sequence ID" value="NZ_CP120988.1"/>
</dbReference>
<accession>A0ABY9J2A3</accession>
<protein>
    <submittedName>
        <fullName evidence="1">Uncharacterized protein</fullName>
    </submittedName>
</protein>
<keyword evidence="2" id="KW-1185">Reference proteome</keyword>
<evidence type="ECO:0000313" key="1">
    <source>
        <dbReference type="EMBL" id="WLQ61985.1"/>
    </source>
</evidence>
<sequence>MTDGFHIGDKVTQYGDHNTGVVHHHSAEEAVSRLQAAVLLLRPHLSEHELPIVDASMQTVVADGNADPGRVRLALTSIAGVASVVGGVGVPVVDAVRAVLQTLGQ</sequence>
<dbReference type="EMBL" id="CP120988">
    <property type="protein sequence ID" value="WLQ61985.1"/>
    <property type="molecule type" value="Genomic_DNA"/>
</dbReference>
<gene>
    <name evidence="1" type="ORF">P8A19_41580</name>
</gene>
<evidence type="ECO:0000313" key="2">
    <source>
        <dbReference type="Proteomes" id="UP001235744"/>
    </source>
</evidence>
<dbReference type="Proteomes" id="UP001235744">
    <property type="component" value="Chromosome"/>
</dbReference>
<name>A0ABY9J2A3_9ACTN</name>
<organism evidence="1 2">
    <name type="scientific">Streptomyces poriferorum</name>
    <dbReference type="NCBI Taxonomy" id="2798799"/>
    <lineage>
        <taxon>Bacteria</taxon>
        <taxon>Bacillati</taxon>
        <taxon>Actinomycetota</taxon>
        <taxon>Actinomycetes</taxon>
        <taxon>Kitasatosporales</taxon>
        <taxon>Streptomycetaceae</taxon>
        <taxon>Streptomyces</taxon>
    </lineage>
</organism>